<dbReference type="InterPro" id="IPR008921">
    <property type="entry name" value="DNA_pol3_clamp-load_cplx_C"/>
</dbReference>
<dbReference type="Pfam" id="PF21694">
    <property type="entry name" value="DNA_pol3_delta_C"/>
    <property type="match status" value="1"/>
</dbReference>
<evidence type="ECO:0000256" key="6">
    <source>
        <dbReference type="ARBA" id="ARBA00022932"/>
    </source>
</evidence>
<evidence type="ECO:0000313" key="11">
    <source>
        <dbReference type="EMBL" id="MBJ8350403.1"/>
    </source>
</evidence>
<reference evidence="11 12" key="1">
    <citation type="journal article" date="2021" name="Int. J. Syst. Evol. Microbiol.">
        <title>Streptococcus vicugnae sp. nov., isolated from faeces of alpacas (Vicugna pacos) and cattle (Bos taurus), Streptococcus zalophi sp. nov., and Streptococcus pacificus sp. nov., isolated from respiratory tract of California sea lions (Zalophus californianus).</title>
        <authorList>
            <person name="Volokhov D.V."/>
            <person name="Zagorodnyaya T.A."/>
            <person name="Shen Z."/>
            <person name="Blom J."/>
            <person name="Furtak V.A."/>
            <person name="Eisenberg T."/>
            <person name="Fan P."/>
            <person name="Jeong K.C."/>
            <person name="Gao Y."/>
            <person name="Zhang S."/>
            <person name="Amselle M."/>
        </authorList>
    </citation>
    <scope>NUCLEOTIDE SEQUENCE [LARGE SCALE GENOMIC DNA]</scope>
    <source>
        <strain evidence="12">CSL7508-lung</strain>
    </source>
</reference>
<protein>
    <recommendedName>
        <fullName evidence="2">DNA polymerase III subunit delta</fullName>
        <ecNumber evidence="1">2.7.7.7</ecNumber>
    </recommendedName>
</protein>
<dbReference type="InterPro" id="IPR005790">
    <property type="entry name" value="DNA_polIII_delta"/>
</dbReference>
<dbReference type="GO" id="GO:0006261">
    <property type="term" value="P:DNA-templated DNA replication"/>
    <property type="evidence" value="ECO:0007669"/>
    <property type="project" value="TreeGrafter"/>
</dbReference>
<keyword evidence="4" id="KW-0548">Nucleotidyltransferase</keyword>
<dbReference type="SUPFAM" id="SSF48019">
    <property type="entry name" value="post-AAA+ oligomerization domain-like"/>
    <property type="match status" value="1"/>
</dbReference>
<gene>
    <name evidence="11" type="ORF">JHK64_07175</name>
</gene>
<evidence type="ECO:0000256" key="5">
    <source>
        <dbReference type="ARBA" id="ARBA00022705"/>
    </source>
</evidence>
<keyword evidence="5" id="KW-0235">DNA replication</keyword>
<evidence type="ECO:0000259" key="10">
    <source>
        <dbReference type="Pfam" id="PF21694"/>
    </source>
</evidence>
<evidence type="ECO:0000313" key="12">
    <source>
        <dbReference type="Proteomes" id="UP000644875"/>
    </source>
</evidence>
<comment type="similarity">
    <text evidence="7">Belongs to the DNA polymerase HolA subunit family.</text>
</comment>
<dbReference type="PANTHER" id="PTHR34388:SF1">
    <property type="entry name" value="DNA POLYMERASE III SUBUNIT DELTA"/>
    <property type="match status" value="1"/>
</dbReference>
<dbReference type="EC" id="2.7.7.7" evidence="1"/>
<evidence type="ECO:0000256" key="8">
    <source>
        <dbReference type="ARBA" id="ARBA00049244"/>
    </source>
</evidence>
<evidence type="ECO:0000256" key="7">
    <source>
        <dbReference type="ARBA" id="ARBA00034754"/>
    </source>
</evidence>
<sequence>MIAIEKIAQLTKTNLAPITVLTGEDQGQYAQMKQLLFDQLDYHANDLGISYFDISTANYQDAQMELESLPFFAEDKIVIFDYFLDITTKKKSYLDTKAYKQFENYLENPIEATKLIILAPGKLDSKKRVVKLLKRDATIFEATFLKEREFKTYFQKYAHQIGLIFEAGVFEELVVRSNFQFDDMMKNLLFLQSYQTNGRISHQDIVEALPKTLKDNIFDLTQFIIKKQIDEARFLVHDLILQREDEVKLLAIMISQFRTMLQVKLLANEGLDERHISEELSGYLGRRVNPYQVKYALRDTRTLSVDYLKQALYYLIDTDYQIKSGQYEKDYLFDLALLKITNLDKQIS</sequence>
<dbReference type="AlphaFoldDB" id="A0A934UE81"/>
<dbReference type="InterPro" id="IPR010372">
    <property type="entry name" value="DNA_pol3_delta_N"/>
</dbReference>
<evidence type="ECO:0000259" key="9">
    <source>
        <dbReference type="Pfam" id="PF06144"/>
    </source>
</evidence>
<dbReference type="Proteomes" id="UP000644875">
    <property type="component" value="Unassembled WGS sequence"/>
</dbReference>
<dbReference type="InterPro" id="IPR027417">
    <property type="entry name" value="P-loop_NTPase"/>
</dbReference>
<dbReference type="Gene3D" id="3.40.50.300">
    <property type="entry name" value="P-loop containing nucleotide triphosphate hydrolases"/>
    <property type="match status" value="1"/>
</dbReference>
<evidence type="ECO:0000256" key="2">
    <source>
        <dbReference type="ARBA" id="ARBA00017703"/>
    </source>
</evidence>
<dbReference type="SUPFAM" id="SSF52540">
    <property type="entry name" value="P-loop containing nucleoside triphosphate hydrolases"/>
    <property type="match status" value="1"/>
</dbReference>
<evidence type="ECO:0000256" key="4">
    <source>
        <dbReference type="ARBA" id="ARBA00022695"/>
    </source>
</evidence>
<keyword evidence="12" id="KW-1185">Reference proteome</keyword>
<keyword evidence="3" id="KW-0808">Transferase</keyword>
<dbReference type="GO" id="GO:0003887">
    <property type="term" value="F:DNA-directed DNA polymerase activity"/>
    <property type="evidence" value="ECO:0007669"/>
    <property type="project" value="UniProtKB-KW"/>
</dbReference>
<feature type="domain" description="DNA polymerase III delta N-terminal" evidence="9">
    <location>
        <begin position="20"/>
        <end position="142"/>
    </location>
</feature>
<dbReference type="InterPro" id="IPR048466">
    <property type="entry name" value="DNA_pol3_delta-like_C"/>
</dbReference>
<dbReference type="PANTHER" id="PTHR34388">
    <property type="entry name" value="DNA POLYMERASE III SUBUNIT DELTA"/>
    <property type="match status" value="1"/>
</dbReference>
<keyword evidence="6" id="KW-0239">DNA-directed DNA polymerase</keyword>
<name>A0A934UE81_9STRE</name>
<accession>A0A934UE81</accession>
<feature type="domain" description="DNA polymerase III delta subunit-like C-terminal" evidence="10">
    <location>
        <begin position="215"/>
        <end position="340"/>
    </location>
</feature>
<comment type="catalytic activity">
    <reaction evidence="8">
        <text>DNA(n) + a 2'-deoxyribonucleoside 5'-triphosphate = DNA(n+1) + diphosphate</text>
        <dbReference type="Rhea" id="RHEA:22508"/>
        <dbReference type="Rhea" id="RHEA-COMP:17339"/>
        <dbReference type="Rhea" id="RHEA-COMP:17340"/>
        <dbReference type="ChEBI" id="CHEBI:33019"/>
        <dbReference type="ChEBI" id="CHEBI:61560"/>
        <dbReference type="ChEBI" id="CHEBI:173112"/>
        <dbReference type="EC" id="2.7.7.7"/>
    </reaction>
</comment>
<organism evidence="11 12">
    <name type="scientific">Streptococcus zalophi</name>
    <dbReference type="NCBI Taxonomy" id="640031"/>
    <lineage>
        <taxon>Bacteria</taxon>
        <taxon>Bacillati</taxon>
        <taxon>Bacillota</taxon>
        <taxon>Bacilli</taxon>
        <taxon>Lactobacillales</taxon>
        <taxon>Streptococcaceae</taxon>
        <taxon>Streptococcus</taxon>
    </lineage>
</organism>
<evidence type="ECO:0000256" key="3">
    <source>
        <dbReference type="ARBA" id="ARBA00022679"/>
    </source>
</evidence>
<dbReference type="Pfam" id="PF06144">
    <property type="entry name" value="DNA_pol3_delta"/>
    <property type="match status" value="1"/>
</dbReference>
<proteinExistence type="inferred from homology"/>
<dbReference type="GO" id="GO:0009360">
    <property type="term" value="C:DNA polymerase III complex"/>
    <property type="evidence" value="ECO:0007669"/>
    <property type="project" value="InterPro"/>
</dbReference>
<dbReference type="NCBIfam" id="TIGR01128">
    <property type="entry name" value="holA"/>
    <property type="match status" value="1"/>
</dbReference>
<dbReference type="GO" id="GO:0003677">
    <property type="term" value="F:DNA binding"/>
    <property type="evidence" value="ECO:0007669"/>
    <property type="project" value="InterPro"/>
</dbReference>
<evidence type="ECO:0000256" key="1">
    <source>
        <dbReference type="ARBA" id="ARBA00012417"/>
    </source>
</evidence>
<dbReference type="EMBL" id="JAENBP010000011">
    <property type="protein sequence ID" value="MBJ8350403.1"/>
    <property type="molecule type" value="Genomic_DNA"/>
</dbReference>
<comment type="caution">
    <text evidence="11">The sequence shown here is derived from an EMBL/GenBank/DDBJ whole genome shotgun (WGS) entry which is preliminary data.</text>
</comment>
<dbReference type="RefSeq" id="WP_199568312.1">
    <property type="nucleotide sequence ID" value="NZ_JAENBP010000011.1"/>
</dbReference>
<dbReference type="Gene3D" id="1.20.272.10">
    <property type="match status" value="1"/>
</dbReference>